<keyword evidence="5 17" id="KW-1003">Cell membrane</keyword>
<dbReference type="GO" id="GO:0005886">
    <property type="term" value="C:plasma membrane"/>
    <property type="evidence" value="ECO:0007669"/>
    <property type="project" value="UniProtKB-SubCell"/>
</dbReference>
<name>A0A8J3I0D3_9CHLR</name>
<keyword evidence="10 17" id="KW-1133">Transmembrane helix</keyword>
<evidence type="ECO:0000256" key="4">
    <source>
        <dbReference type="ARBA" id="ARBA00021581"/>
    </source>
</evidence>
<evidence type="ECO:0000256" key="11">
    <source>
        <dbReference type="ARBA" id="ARBA00023136"/>
    </source>
</evidence>
<evidence type="ECO:0000313" key="18">
    <source>
        <dbReference type="EMBL" id="GHO47009.1"/>
    </source>
</evidence>
<dbReference type="InterPro" id="IPR003824">
    <property type="entry name" value="UppP"/>
</dbReference>
<evidence type="ECO:0000256" key="15">
    <source>
        <dbReference type="ARBA" id="ARBA00032932"/>
    </source>
</evidence>
<dbReference type="PANTHER" id="PTHR30622:SF3">
    <property type="entry name" value="UNDECAPRENYL-DIPHOSPHATASE"/>
    <property type="match status" value="1"/>
</dbReference>
<dbReference type="AlphaFoldDB" id="A0A8J3I0D3"/>
<dbReference type="Pfam" id="PF02673">
    <property type="entry name" value="BacA"/>
    <property type="match status" value="1"/>
</dbReference>
<evidence type="ECO:0000256" key="12">
    <source>
        <dbReference type="ARBA" id="ARBA00023251"/>
    </source>
</evidence>
<keyword evidence="7 17" id="KW-0378">Hydrolase</keyword>
<comment type="catalytic activity">
    <reaction evidence="16 17">
        <text>di-trans,octa-cis-undecaprenyl diphosphate + H2O = di-trans,octa-cis-undecaprenyl phosphate + phosphate + H(+)</text>
        <dbReference type="Rhea" id="RHEA:28094"/>
        <dbReference type="ChEBI" id="CHEBI:15377"/>
        <dbReference type="ChEBI" id="CHEBI:15378"/>
        <dbReference type="ChEBI" id="CHEBI:43474"/>
        <dbReference type="ChEBI" id="CHEBI:58405"/>
        <dbReference type="ChEBI" id="CHEBI:60392"/>
        <dbReference type="EC" id="3.6.1.27"/>
    </reaction>
</comment>
<feature type="transmembrane region" description="Helical" evidence="17">
    <location>
        <begin position="289"/>
        <end position="305"/>
    </location>
</feature>
<comment type="function">
    <text evidence="17">Catalyzes the dephosphorylation of undecaprenyl diphosphate (UPP). Confers resistance to bacitracin.</text>
</comment>
<feature type="transmembrane region" description="Helical" evidence="17">
    <location>
        <begin position="255"/>
        <end position="277"/>
    </location>
</feature>
<feature type="transmembrane region" description="Helical" evidence="17">
    <location>
        <begin position="120"/>
        <end position="140"/>
    </location>
</feature>
<evidence type="ECO:0000256" key="14">
    <source>
        <dbReference type="ARBA" id="ARBA00032707"/>
    </source>
</evidence>
<organism evidence="18 19">
    <name type="scientific">Ktedonospora formicarum</name>
    <dbReference type="NCBI Taxonomy" id="2778364"/>
    <lineage>
        <taxon>Bacteria</taxon>
        <taxon>Bacillati</taxon>
        <taxon>Chloroflexota</taxon>
        <taxon>Ktedonobacteria</taxon>
        <taxon>Ktedonobacterales</taxon>
        <taxon>Ktedonobacteraceae</taxon>
        <taxon>Ktedonospora</taxon>
    </lineage>
</organism>
<keyword evidence="19" id="KW-1185">Reference proteome</keyword>
<dbReference type="HAMAP" id="MF_01006">
    <property type="entry name" value="Undec_diphosphatase"/>
    <property type="match status" value="1"/>
</dbReference>
<evidence type="ECO:0000256" key="16">
    <source>
        <dbReference type="ARBA" id="ARBA00047594"/>
    </source>
</evidence>
<evidence type="ECO:0000256" key="6">
    <source>
        <dbReference type="ARBA" id="ARBA00022692"/>
    </source>
</evidence>
<dbReference type="Proteomes" id="UP000612362">
    <property type="component" value="Unassembled WGS sequence"/>
</dbReference>
<evidence type="ECO:0000313" key="19">
    <source>
        <dbReference type="Proteomes" id="UP000612362"/>
    </source>
</evidence>
<feature type="transmembrane region" description="Helical" evidence="17">
    <location>
        <begin position="223"/>
        <end position="243"/>
    </location>
</feature>
<evidence type="ECO:0000256" key="8">
    <source>
        <dbReference type="ARBA" id="ARBA00022960"/>
    </source>
</evidence>
<evidence type="ECO:0000256" key="9">
    <source>
        <dbReference type="ARBA" id="ARBA00022984"/>
    </source>
</evidence>
<evidence type="ECO:0000256" key="3">
    <source>
        <dbReference type="ARBA" id="ARBA00012374"/>
    </source>
</evidence>
<dbReference type="EMBL" id="BNJF01000002">
    <property type="protein sequence ID" value="GHO47009.1"/>
    <property type="molecule type" value="Genomic_DNA"/>
</dbReference>
<dbReference type="GO" id="GO:0050380">
    <property type="term" value="F:undecaprenyl-diphosphatase activity"/>
    <property type="evidence" value="ECO:0007669"/>
    <property type="project" value="UniProtKB-UniRule"/>
</dbReference>
<evidence type="ECO:0000256" key="10">
    <source>
        <dbReference type="ARBA" id="ARBA00022989"/>
    </source>
</evidence>
<keyword evidence="8 17" id="KW-0133">Cell shape</keyword>
<keyword evidence="13 17" id="KW-0961">Cell wall biogenesis/degradation</keyword>
<evidence type="ECO:0000256" key="5">
    <source>
        <dbReference type="ARBA" id="ARBA00022475"/>
    </source>
</evidence>
<dbReference type="NCBIfam" id="NF001390">
    <property type="entry name" value="PRK00281.1-4"/>
    <property type="match status" value="1"/>
</dbReference>
<evidence type="ECO:0000256" key="17">
    <source>
        <dbReference type="HAMAP-Rule" id="MF_01006"/>
    </source>
</evidence>
<accession>A0A8J3I0D3</accession>
<evidence type="ECO:0000256" key="2">
    <source>
        <dbReference type="ARBA" id="ARBA00010621"/>
    </source>
</evidence>
<dbReference type="GO" id="GO:0009252">
    <property type="term" value="P:peptidoglycan biosynthetic process"/>
    <property type="evidence" value="ECO:0007669"/>
    <property type="project" value="UniProtKB-KW"/>
</dbReference>
<dbReference type="PANTHER" id="PTHR30622">
    <property type="entry name" value="UNDECAPRENYL-DIPHOSPHATASE"/>
    <property type="match status" value="1"/>
</dbReference>
<keyword evidence="12 17" id="KW-0046">Antibiotic resistance</keyword>
<feature type="transmembrane region" description="Helical" evidence="17">
    <location>
        <begin position="51"/>
        <end position="68"/>
    </location>
</feature>
<dbReference type="RefSeq" id="WP_220196335.1">
    <property type="nucleotide sequence ID" value="NZ_BNJF01000002.1"/>
</dbReference>
<comment type="subcellular location">
    <subcellularLocation>
        <location evidence="1 17">Cell membrane</location>
        <topology evidence="1 17">Multi-pass membrane protein</topology>
    </subcellularLocation>
</comment>
<dbReference type="EC" id="3.6.1.27" evidence="3 17"/>
<feature type="transmembrane region" description="Helical" evidence="17">
    <location>
        <begin position="146"/>
        <end position="170"/>
    </location>
</feature>
<evidence type="ECO:0000256" key="13">
    <source>
        <dbReference type="ARBA" id="ARBA00023316"/>
    </source>
</evidence>
<proteinExistence type="inferred from homology"/>
<dbReference type="GO" id="GO:0046677">
    <property type="term" value="P:response to antibiotic"/>
    <property type="evidence" value="ECO:0007669"/>
    <property type="project" value="UniProtKB-UniRule"/>
</dbReference>
<evidence type="ECO:0000256" key="1">
    <source>
        <dbReference type="ARBA" id="ARBA00004651"/>
    </source>
</evidence>
<dbReference type="GO" id="GO:0071555">
    <property type="term" value="P:cell wall organization"/>
    <property type="evidence" value="ECO:0007669"/>
    <property type="project" value="UniProtKB-KW"/>
</dbReference>
<evidence type="ECO:0000256" key="7">
    <source>
        <dbReference type="ARBA" id="ARBA00022801"/>
    </source>
</evidence>
<comment type="similarity">
    <text evidence="2 17">Belongs to the UppP family.</text>
</comment>
<gene>
    <name evidence="17 18" type="primary">uppP</name>
    <name evidence="18" type="ORF">KSX_51720</name>
</gene>
<sequence length="306" mass="33079">MPLWNFFVAVILGLVEGLTEFAPVSSTGHMVLVDDLWLHSEGLYSVDVANTFKVVIQLGAILAVVIIFRQRFLNLLGLARLQPELQETLPLAAVKPELQETLPLAAAKARALGKTKVSKFGWGHILVGLLPAGILGFAFSDFIDEHLFSVPTVLGALVVGALLMVAADWFRPRIPTVPTIDSLTLPKAFVIGVFQCLSLWPGFSRSGSTISAGVLFGLSYQAASDFSFLMSVPIMLAASALSLVKHLDTLNAHTLPFFGVGFVIAFVSALIAIHFFLKLIAKVKLVPFAIYRVLVAVILLIVFFAH</sequence>
<comment type="caution">
    <text evidence="18">The sequence shown here is derived from an EMBL/GenBank/DDBJ whole genome shotgun (WGS) entry which is preliminary data.</text>
</comment>
<dbReference type="GO" id="GO:0008360">
    <property type="term" value="P:regulation of cell shape"/>
    <property type="evidence" value="ECO:0007669"/>
    <property type="project" value="UniProtKB-KW"/>
</dbReference>
<keyword evidence="9 17" id="KW-0573">Peptidoglycan synthesis</keyword>
<keyword evidence="11 17" id="KW-0472">Membrane</keyword>
<protein>
    <recommendedName>
        <fullName evidence="4 17">Undecaprenyl-diphosphatase</fullName>
        <ecNumber evidence="3 17">3.6.1.27</ecNumber>
    </recommendedName>
    <alternativeName>
        <fullName evidence="15 17">Bacitracin resistance protein</fullName>
    </alternativeName>
    <alternativeName>
        <fullName evidence="14 17">Undecaprenyl pyrophosphate phosphatase</fullName>
    </alternativeName>
</protein>
<comment type="miscellaneous">
    <text evidence="17">Bacitracin is thought to be involved in the inhibition of peptidoglycan synthesis by sequestering undecaprenyl diphosphate, thereby reducing the pool of lipid carrier available.</text>
</comment>
<reference evidence="18" key="1">
    <citation type="submission" date="2020-10" db="EMBL/GenBank/DDBJ databases">
        <title>Taxonomic study of unclassified bacteria belonging to the class Ktedonobacteria.</title>
        <authorList>
            <person name="Yabe S."/>
            <person name="Wang C.M."/>
            <person name="Zheng Y."/>
            <person name="Sakai Y."/>
            <person name="Cavaletti L."/>
            <person name="Monciardini P."/>
            <person name="Donadio S."/>
        </authorList>
    </citation>
    <scope>NUCLEOTIDE SEQUENCE</scope>
    <source>
        <strain evidence="18">SOSP1-1</strain>
    </source>
</reference>
<keyword evidence="6 17" id="KW-0812">Transmembrane</keyword>